<reference evidence="3 4" key="1">
    <citation type="submission" date="2022-07" db="EMBL/GenBank/DDBJ databases">
        <title>Genome-wide signatures of adaptation to extreme environments.</title>
        <authorList>
            <person name="Cho C.H."/>
            <person name="Yoon H.S."/>
        </authorList>
    </citation>
    <scope>NUCLEOTIDE SEQUENCE [LARGE SCALE GENOMIC DNA]</scope>
    <source>
        <strain evidence="3 4">DBV 063 E5</strain>
    </source>
</reference>
<dbReference type="SUPFAM" id="SSF117281">
    <property type="entry name" value="Kelch motif"/>
    <property type="match status" value="2"/>
</dbReference>
<dbReference type="EMBL" id="JANCYW010000011">
    <property type="protein sequence ID" value="KAK4537230.1"/>
    <property type="molecule type" value="Genomic_DNA"/>
</dbReference>
<gene>
    <name evidence="3" type="ORF">CDCA_CDCA11G3255</name>
</gene>
<comment type="caution">
    <text evidence="3">The sequence shown here is derived from an EMBL/GenBank/DDBJ whole genome shotgun (WGS) entry which is preliminary data.</text>
</comment>
<sequence length="637" mass="67613">MSLNQSCAIWVQVADTGHPLTARFGHAATVFFNGTTDLVFVYGGRNAQADALGDLFMCDPTVNACHQRLADGDVPTPRSAAGAAQVGHRLVLFGGLLQTSASSSAAAATDSNNANSNAFSLLDVLREPANWADRQQVLQRAPVYRQRALWEAGWGRGVIPVSGQATTVTESGRDILFFGGDIGGGRFSRCVFQYEFELSTWSLAFQPPNNARCTDEAAAGVGPSADPGGRASASAVPYGAHDALLFGGSRYTGNTATNARIHVFDDLWLFRSDTSSWQLLGNGSSSRASSAWPSPRDGHAMSVAPAWMASEPAYLLYGGRGCPGARTSCSPRDVRLLGDAWLLSVGGNGQVQWQRLRLCANASALPTPTARAFHTLSTVNNEAVMLVGGLSEGAVLGDVWSLQWQTRPPDAPALPAQRVPIAGERTALLYLVLYLPALSWYAPEQFTTRIDGALQAALQQLLDRASIEYRQIYLWQVASGGKSDHGQRVRGTLAQYAVWQGAVFVAETLQALRAADADVALSEAAGTPVQLLRLGVGSPVSIQPAVLFAGAAVGGGTALSPGLLALVISLSTAVALAIALLLYLVYRRRMRRAHRKVSLWAELGEWSGQCCCPPALPSADESERPERTPQESALSVL</sequence>
<keyword evidence="2" id="KW-0472">Membrane</keyword>
<dbReference type="PANTHER" id="PTHR23244:SF486">
    <property type="entry name" value="F-BOX_KELCH-REPEAT PLANT PROTEIN"/>
    <property type="match status" value="1"/>
</dbReference>
<accession>A0AAV9IY21</accession>
<evidence type="ECO:0000313" key="3">
    <source>
        <dbReference type="EMBL" id="KAK4537230.1"/>
    </source>
</evidence>
<keyword evidence="4" id="KW-1185">Reference proteome</keyword>
<dbReference type="PANTHER" id="PTHR23244">
    <property type="entry name" value="KELCH REPEAT DOMAIN"/>
    <property type="match status" value="1"/>
</dbReference>
<dbReference type="Gene3D" id="2.120.10.80">
    <property type="entry name" value="Kelch-type beta propeller"/>
    <property type="match status" value="2"/>
</dbReference>
<proteinExistence type="predicted"/>
<evidence type="ECO:0000256" key="2">
    <source>
        <dbReference type="SAM" id="Phobius"/>
    </source>
</evidence>
<evidence type="ECO:0000256" key="1">
    <source>
        <dbReference type="SAM" id="MobiDB-lite"/>
    </source>
</evidence>
<keyword evidence="2" id="KW-1133">Transmembrane helix</keyword>
<dbReference type="AlphaFoldDB" id="A0AAV9IY21"/>
<keyword evidence="2" id="KW-0812">Transmembrane</keyword>
<protein>
    <submittedName>
        <fullName evidence="3">Uncharacterized protein</fullName>
    </submittedName>
</protein>
<feature type="region of interest" description="Disordered" evidence="1">
    <location>
        <begin position="617"/>
        <end position="637"/>
    </location>
</feature>
<feature type="transmembrane region" description="Helical" evidence="2">
    <location>
        <begin position="563"/>
        <end position="586"/>
    </location>
</feature>
<name>A0AAV9IY21_CYACA</name>
<organism evidence="3 4">
    <name type="scientific">Cyanidium caldarium</name>
    <name type="common">Red alga</name>
    <dbReference type="NCBI Taxonomy" id="2771"/>
    <lineage>
        <taxon>Eukaryota</taxon>
        <taxon>Rhodophyta</taxon>
        <taxon>Bangiophyceae</taxon>
        <taxon>Cyanidiales</taxon>
        <taxon>Cyanidiaceae</taxon>
        <taxon>Cyanidium</taxon>
    </lineage>
</organism>
<evidence type="ECO:0000313" key="4">
    <source>
        <dbReference type="Proteomes" id="UP001301350"/>
    </source>
</evidence>
<dbReference type="Proteomes" id="UP001301350">
    <property type="component" value="Unassembled WGS sequence"/>
</dbReference>
<dbReference type="InterPro" id="IPR015915">
    <property type="entry name" value="Kelch-typ_b-propeller"/>
</dbReference>